<name>A0A7X9ZSV4_9SPHN</name>
<evidence type="ECO:0000256" key="1">
    <source>
        <dbReference type="SAM" id="MobiDB-lite"/>
    </source>
</evidence>
<feature type="compositionally biased region" description="Pro residues" evidence="1">
    <location>
        <begin position="1"/>
        <end position="16"/>
    </location>
</feature>
<dbReference type="Proteomes" id="UP000519023">
    <property type="component" value="Unassembled WGS sequence"/>
</dbReference>
<feature type="transmembrane region" description="Helical" evidence="2">
    <location>
        <begin position="31"/>
        <end position="50"/>
    </location>
</feature>
<dbReference type="RefSeq" id="WP_169573517.1">
    <property type="nucleotide sequence ID" value="NZ_JABBFV010000008.1"/>
</dbReference>
<accession>A0A7X9ZSV4</accession>
<evidence type="ECO:0000256" key="2">
    <source>
        <dbReference type="SAM" id="Phobius"/>
    </source>
</evidence>
<dbReference type="EMBL" id="JABBFV010000008">
    <property type="protein sequence ID" value="NML10957.1"/>
    <property type="molecule type" value="Genomic_DNA"/>
</dbReference>
<reference evidence="3 4" key="1">
    <citation type="submission" date="2020-04" db="EMBL/GenBank/DDBJ databases">
        <title>Sphingobium sp. AR-3-1 isolated from Arctic soil.</title>
        <authorList>
            <person name="Dahal R.H."/>
            <person name="Chaudhary D.K."/>
        </authorList>
    </citation>
    <scope>NUCLEOTIDE SEQUENCE [LARGE SCALE GENOMIC DNA]</scope>
    <source>
        <strain evidence="3 4">AR-3-1</strain>
    </source>
</reference>
<organism evidence="3 4">
    <name type="scientific">Sphingobium psychrophilum</name>
    <dbReference type="NCBI Taxonomy" id="2728834"/>
    <lineage>
        <taxon>Bacteria</taxon>
        <taxon>Pseudomonadati</taxon>
        <taxon>Pseudomonadota</taxon>
        <taxon>Alphaproteobacteria</taxon>
        <taxon>Sphingomonadales</taxon>
        <taxon>Sphingomonadaceae</taxon>
        <taxon>Sphingobium</taxon>
    </lineage>
</organism>
<keyword evidence="2" id="KW-1133">Transmembrane helix</keyword>
<proteinExistence type="predicted"/>
<comment type="caution">
    <text evidence="3">The sequence shown here is derived from an EMBL/GenBank/DDBJ whole genome shotgun (WGS) entry which is preliminary data.</text>
</comment>
<dbReference type="AlphaFoldDB" id="A0A7X9ZSV4"/>
<evidence type="ECO:0000313" key="3">
    <source>
        <dbReference type="EMBL" id="NML10957.1"/>
    </source>
</evidence>
<sequence length="92" mass="10051">MTDLPPATPPPPPPSPANADSVARQRHFAIGLFRLSGAFIVMFGFVAIMQRFSWVQGNSAKAFGAIMVVTGLFQFIVVPRLLLALFRQKPPQ</sequence>
<evidence type="ECO:0000313" key="4">
    <source>
        <dbReference type="Proteomes" id="UP000519023"/>
    </source>
</evidence>
<keyword evidence="2" id="KW-0472">Membrane</keyword>
<feature type="region of interest" description="Disordered" evidence="1">
    <location>
        <begin position="1"/>
        <end position="21"/>
    </location>
</feature>
<gene>
    <name evidence="3" type="ORF">HHL08_12515</name>
</gene>
<keyword evidence="4" id="KW-1185">Reference proteome</keyword>
<feature type="transmembrane region" description="Helical" evidence="2">
    <location>
        <begin position="62"/>
        <end position="86"/>
    </location>
</feature>
<protein>
    <submittedName>
        <fullName evidence="3">Uncharacterized protein</fullName>
    </submittedName>
</protein>
<keyword evidence="2" id="KW-0812">Transmembrane</keyword>